<sequence length="153" mass="17113">MGLSPELKRHLPDKSHYSTSKNYDPFARITPRSIKISMAGSILLGLAFYSLPYFFTVSFDEGNSVKGNLTDRKEALNNSSIRRGPFLNSGSRDAGKDPNWNKGAYDYSKLKTDTDLGLVDRVFMSLANPFGTRSAEKPKKVKKKKLKKSDSNK</sequence>
<evidence type="ECO:0000256" key="1">
    <source>
        <dbReference type="SAM" id="MobiDB-lite"/>
    </source>
</evidence>
<dbReference type="AlphaFoldDB" id="A0A6T8FEN6"/>
<reference evidence="2" key="1">
    <citation type="submission" date="2021-01" db="EMBL/GenBank/DDBJ databases">
        <authorList>
            <person name="Corre E."/>
            <person name="Pelletier E."/>
            <person name="Niang G."/>
            <person name="Scheremetjew M."/>
            <person name="Finn R."/>
            <person name="Kale V."/>
            <person name="Holt S."/>
            <person name="Cochrane G."/>
            <person name="Meng A."/>
            <person name="Brown T."/>
            <person name="Cohen L."/>
        </authorList>
    </citation>
    <scope>NUCLEOTIDE SEQUENCE</scope>
    <source>
        <strain evidence="2">CCAP1064/1</strain>
    </source>
</reference>
<feature type="region of interest" description="Disordered" evidence="1">
    <location>
        <begin position="76"/>
        <end position="102"/>
    </location>
</feature>
<accession>A0A6T8FEN6</accession>
<feature type="region of interest" description="Disordered" evidence="1">
    <location>
        <begin position="132"/>
        <end position="153"/>
    </location>
</feature>
<evidence type="ECO:0000313" key="3">
    <source>
        <dbReference type="EMBL" id="CAD8405057.1"/>
    </source>
</evidence>
<name>A0A6T8FEN6_9STRA</name>
<dbReference type="EMBL" id="HBEL01002492">
    <property type="protein sequence ID" value="CAD8405057.1"/>
    <property type="molecule type" value="Transcribed_RNA"/>
</dbReference>
<protein>
    <submittedName>
        <fullName evidence="2">Uncharacterized protein</fullName>
    </submittedName>
</protein>
<gene>
    <name evidence="2" type="ORF">PINE0816_LOCUS1165</name>
    <name evidence="3" type="ORF">PINE0816_LOCUS1166</name>
</gene>
<organism evidence="2">
    <name type="scientific">Proboscia inermis</name>
    <dbReference type="NCBI Taxonomy" id="420281"/>
    <lineage>
        <taxon>Eukaryota</taxon>
        <taxon>Sar</taxon>
        <taxon>Stramenopiles</taxon>
        <taxon>Ochrophyta</taxon>
        <taxon>Bacillariophyta</taxon>
        <taxon>Coscinodiscophyceae</taxon>
        <taxon>Rhizosoleniophycidae</taxon>
        <taxon>Rhizosoleniales</taxon>
        <taxon>Rhizosoleniaceae</taxon>
        <taxon>Proboscia</taxon>
    </lineage>
</organism>
<dbReference type="EMBL" id="HBEL01002491">
    <property type="protein sequence ID" value="CAD8405056.1"/>
    <property type="molecule type" value="Transcribed_RNA"/>
</dbReference>
<proteinExistence type="predicted"/>
<evidence type="ECO:0000313" key="2">
    <source>
        <dbReference type="EMBL" id="CAD8405056.1"/>
    </source>
</evidence>